<dbReference type="InterPro" id="IPR001387">
    <property type="entry name" value="Cro/C1-type_HTH"/>
</dbReference>
<dbReference type="EMBL" id="JBHUKQ010000008">
    <property type="protein sequence ID" value="MFD2480288.1"/>
    <property type="molecule type" value="Genomic_DNA"/>
</dbReference>
<dbReference type="Gene3D" id="1.10.260.40">
    <property type="entry name" value="lambda repressor-like DNA-binding domains"/>
    <property type="match status" value="1"/>
</dbReference>
<dbReference type="Proteomes" id="UP001597542">
    <property type="component" value="Unassembled WGS sequence"/>
</dbReference>
<proteinExistence type="predicted"/>
<evidence type="ECO:0000259" key="1">
    <source>
        <dbReference type="PROSITE" id="PS50943"/>
    </source>
</evidence>
<dbReference type="Pfam" id="PF01381">
    <property type="entry name" value="HTH_3"/>
    <property type="match status" value="1"/>
</dbReference>
<dbReference type="CDD" id="cd00093">
    <property type="entry name" value="HTH_XRE"/>
    <property type="match status" value="1"/>
</dbReference>
<dbReference type="PROSITE" id="PS50943">
    <property type="entry name" value="HTH_CROC1"/>
    <property type="match status" value="1"/>
</dbReference>
<organism evidence="2 3">
    <name type="scientific">Amycolatopsis albidoflavus</name>
    <dbReference type="NCBI Taxonomy" id="102226"/>
    <lineage>
        <taxon>Bacteria</taxon>
        <taxon>Bacillati</taxon>
        <taxon>Actinomycetota</taxon>
        <taxon>Actinomycetes</taxon>
        <taxon>Pseudonocardiales</taxon>
        <taxon>Pseudonocardiaceae</taxon>
        <taxon>Amycolatopsis</taxon>
    </lineage>
</organism>
<sequence>MATQPPRSQLRDLRERRGFSQKSLARALRVSWTTVQRWELGESLPRATHRYGLARILDVPLDALDQFFTSPSPERRTSAGAVHACIPALRRVLAARDFPEDGPVGSFEHLRQRVARLVGQRLQSDYFALAADAPAVLAELHRAIANSPREHRGTCARLLVNAYRAADAIADKYGYYDLSARIIDLMSDAAVDAEDELLVASCAYVRGETFFATLDYATGRRALEAAGAQIRTADSATAAATYGALHMRAAVLAARGGDAVRARDHIAEAQQFACKVNEGVHQGTVFGPASARIHQLSLDAELGDVGAAMRTAGRWRPPTSLPAERRSHFYIELGRVRHLAGRNDNAISALLTASQIAPEHVREHPHVNSIVRTLWETNAGSPSKGLLELRDKVLPLQALVESGGTR</sequence>
<dbReference type="InterPro" id="IPR010982">
    <property type="entry name" value="Lambda_DNA-bd_dom_sf"/>
</dbReference>
<dbReference type="SMART" id="SM00530">
    <property type="entry name" value="HTH_XRE"/>
    <property type="match status" value="1"/>
</dbReference>
<keyword evidence="3" id="KW-1185">Reference proteome</keyword>
<evidence type="ECO:0000313" key="2">
    <source>
        <dbReference type="EMBL" id="MFD2480288.1"/>
    </source>
</evidence>
<name>A0ABW5HTP0_9PSEU</name>
<feature type="domain" description="HTH cro/C1-type" evidence="1">
    <location>
        <begin position="10"/>
        <end position="64"/>
    </location>
</feature>
<accession>A0ABW5HTP0</accession>
<dbReference type="SUPFAM" id="SSF47413">
    <property type="entry name" value="lambda repressor-like DNA-binding domains"/>
    <property type="match status" value="1"/>
</dbReference>
<gene>
    <name evidence="2" type="ORF">ACFSUT_08395</name>
</gene>
<protein>
    <submittedName>
        <fullName evidence="2">Helix-turn-helix transcriptional regulator</fullName>
    </submittedName>
</protein>
<reference evidence="3" key="1">
    <citation type="journal article" date="2019" name="Int. J. Syst. Evol. Microbiol.">
        <title>The Global Catalogue of Microorganisms (GCM) 10K type strain sequencing project: providing services to taxonomists for standard genome sequencing and annotation.</title>
        <authorList>
            <consortium name="The Broad Institute Genomics Platform"/>
            <consortium name="The Broad Institute Genome Sequencing Center for Infectious Disease"/>
            <person name="Wu L."/>
            <person name="Ma J."/>
        </authorList>
    </citation>
    <scope>NUCLEOTIDE SEQUENCE [LARGE SCALE GENOMIC DNA]</scope>
    <source>
        <strain evidence="3">CGMCC 4.7638</strain>
    </source>
</reference>
<dbReference type="RefSeq" id="WP_344287404.1">
    <property type="nucleotide sequence ID" value="NZ_BAAAHV010000028.1"/>
</dbReference>
<comment type="caution">
    <text evidence="2">The sequence shown here is derived from an EMBL/GenBank/DDBJ whole genome shotgun (WGS) entry which is preliminary data.</text>
</comment>
<evidence type="ECO:0000313" key="3">
    <source>
        <dbReference type="Proteomes" id="UP001597542"/>
    </source>
</evidence>